<dbReference type="KEGG" id="ceh:CEW89_00795"/>
<sequence>MNVATSLTAYDFDEIDRISREDLASIVQKIDDERIYAEDIMRAYGKAGAYGTHVGGIDGNVDLTSAVLSMARTSEECLSTGFCVWCQDTLAWYISSSDNEFLKSEILPKVIKGEALGGTGMSNPMKAMGEIEKMRLKGTKVEGGYTVKGLLPWVSNLVEDGYFGSMFHVDVEGEDAPKRVMAIFHAGWEGIKLKLDHDFVAMGGTATCNVQCRDVFVPDEYILGDPAMEFVKRIRPGFTILQCGMAAGIIKNCIELIEQVEAPLGHVNQYLDKQASDLRADYDALVAEVLELCKTPYDLSDAFYLRVLKARLRGGELAMETAHWAQLHMGARGYVTNGAAQRRLREAYFVGIVTPATKHLKMLIAQMEAA</sequence>
<dbReference type="InterPro" id="IPR046373">
    <property type="entry name" value="Acyl-CoA_Oxase/DH_mid-dom_sf"/>
</dbReference>
<dbReference type="InterPro" id="IPR036250">
    <property type="entry name" value="AcylCo_DH-like_C"/>
</dbReference>
<dbReference type="SUPFAM" id="SSF47203">
    <property type="entry name" value="Acyl-CoA dehydrogenase C-terminal domain-like"/>
    <property type="match status" value="1"/>
</dbReference>
<dbReference type="Gene3D" id="1.10.540.10">
    <property type="entry name" value="Acyl-CoA dehydrogenase/oxidase, N-terminal domain"/>
    <property type="match status" value="1"/>
</dbReference>
<evidence type="ECO:0000259" key="1">
    <source>
        <dbReference type="Pfam" id="PF02771"/>
    </source>
</evidence>
<dbReference type="AlphaFoldDB" id="A0A291G7S9"/>
<dbReference type="PANTHER" id="PTHR43884:SF12">
    <property type="entry name" value="ISOVALERYL-COA DEHYDROGENASE, MITOCHONDRIAL-RELATED"/>
    <property type="match status" value="1"/>
</dbReference>
<dbReference type="EMBL" id="CP022196">
    <property type="protein sequence ID" value="ATG46235.1"/>
    <property type="molecule type" value="Genomic_DNA"/>
</dbReference>
<dbReference type="GO" id="GO:0003995">
    <property type="term" value="F:acyl-CoA dehydrogenase activity"/>
    <property type="evidence" value="ECO:0007669"/>
    <property type="project" value="TreeGrafter"/>
</dbReference>
<feature type="domain" description="Acyl-CoA dehydrogenase/oxidase N-terminal" evidence="1">
    <location>
        <begin position="13"/>
        <end position="114"/>
    </location>
</feature>
<dbReference type="Proteomes" id="UP000217935">
    <property type="component" value="Chromosome"/>
</dbReference>
<dbReference type="Gene3D" id="2.40.110.10">
    <property type="entry name" value="Butyryl-CoA Dehydrogenase, subunit A, domain 2"/>
    <property type="match status" value="1"/>
</dbReference>
<dbReference type="Pfam" id="PF02771">
    <property type="entry name" value="Acyl-CoA_dh_N"/>
    <property type="match status" value="1"/>
</dbReference>
<name>A0A291G7S9_9RHOB</name>
<evidence type="ECO:0000313" key="2">
    <source>
        <dbReference type="EMBL" id="ATG46235.1"/>
    </source>
</evidence>
<dbReference type="OrthoDB" id="2564795at2"/>
<proteinExistence type="predicted"/>
<dbReference type="STRING" id="1758178.GCA_001550095_03474"/>
<dbReference type="RefSeq" id="WP_096804547.1">
    <property type="nucleotide sequence ID" value="NZ_CP022196.1"/>
</dbReference>
<dbReference type="InterPro" id="IPR009100">
    <property type="entry name" value="AcylCoA_DH/oxidase_NM_dom_sf"/>
</dbReference>
<dbReference type="GO" id="GO:0050660">
    <property type="term" value="F:flavin adenine dinucleotide binding"/>
    <property type="evidence" value="ECO:0007669"/>
    <property type="project" value="InterPro"/>
</dbReference>
<gene>
    <name evidence="2" type="ORF">CEW89_00795</name>
</gene>
<protein>
    <submittedName>
        <fullName evidence="2">Acyl-CoA dehydrogenase</fullName>
    </submittedName>
</protein>
<dbReference type="PANTHER" id="PTHR43884">
    <property type="entry name" value="ACYL-COA DEHYDROGENASE"/>
    <property type="match status" value="1"/>
</dbReference>
<reference evidence="2 3" key="1">
    <citation type="submission" date="2017-06" db="EMBL/GenBank/DDBJ databases">
        <title>Celeribacter sp. TSPH2 complete genome sequence.</title>
        <authorList>
            <person name="Woo J.-H."/>
            <person name="Kim H.-S."/>
        </authorList>
    </citation>
    <scope>NUCLEOTIDE SEQUENCE [LARGE SCALE GENOMIC DNA]</scope>
    <source>
        <strain evidence="2 3">TSPH2</strain>
    </source>
</reference>
<evidence type="ECO:0000313" key="3">
    <source>
        <dbReference type="Proteomes" id="UP000217935"/>
    </source>
</evidence>
<accession>A0A291G7S9</accession>
<dbReference type="InterPro" id="IPR013786">
    <property type="entry name" value="AcylCoA_DH/ox_N"/>
</dbReference>
<dbReference type="InterPro" id="IPR037069">
    <property type="entry name" value="AcylCoA_DH/ox_N_sf"/>
</dbReference>
<organism evidence="2 3">
    <name type="scientific">Celeribacter ethanolicus</name>
    <dbReference type="NCBI Taxonomy" id="1758178"/>
    <lineage>
        <taxon>Bacteria</taxon>
        <taxon>Pseudomonadati</taxon>
        <taxon>Pseudomonadota</taxon>
        <taxon>Alphaproteobacteria</taxon>
        <taxon>Rhodobacterales</taxon>
        <taxon>Roseobacteraceae</taxon>
        <taxon>Celeribacter</taxon>
    </lineage>
</organism>
<dbReference type="SUPFAM" id="SSF56645">
    <property type="entry name" value="Acyl-CoA dehydrogenase NM domain-like"/>
    <property type="match status" value="1"/>
</dbReference>
<keyword evidence="3" id="KW-1185">Reference proteome</keyword>